<comment type="caution">
    <text evidence="1">The sequence shown here is derived from an EMBL/GenBank/DDBJ whole genome shotgun (WGS) entry which is preliminary data.</text>
</comment>
<gene>
    <name evidence="1" type="ORF">HAX54_052504</name>
</gene>
<name>A0ABS8WQT2_DATST</name>
<evidence type="ECO:0008006" key="3">
    <source>
        <dbReference type="Google" id="ProtNLM"/>
    </source>
</evidence>
<evidence type="ECO:0000313" key="1">
    <source>
        <dbReference type="EMBL" id="MCE3052396.1"/>
    </source>
</evidence>
<proteinExistence type="predicted"/>
<dbReference type="Proteomes" id="UP000823775">
    <property type="component" value="Unassembled WGS sequence"/>
</dbReference>
<organism evidence="1 2">
    <name type="scientific">Datura stramonium</name>
    <name type="common">Jimsonweed</name>
    <name type="synonym">Common thornapple</name>
    <dbReference type="NCBI Taxonomy" id="4076"/>
    <lineage>
        <taxon>Eukaryota</taxon>
        <taxon>Viridiplantae</taxon>
        <taxon>Streptophyta</taxon>
        <taxon>Embryophyta</taxon>
        <taxon>Tracheophyta</taxon>
        <taxon>Spermatophyta</taxon>
        <taxon>Magnoliopsida</taxon>
        <taxon>eudicotyledons</taxon>
        <taxon>Gunneridae</taxon>
        <taxon>Pentapetalae</taxon>
        <taxon>asterids</taxon>
        <taxon>lamiids</taxon>
        <taxon>Solanales</taxon>
        <taxon>Solanaceae</taxon>
        <taxon>Solanoideae</taxon>
        <taxon>Datureae</taxon>
        <taxon>Datura</taxon>
    </lineage>
</organism>
<protein>
    <recommendedName>
        <fullName evidence="3">Retrotransposon gag domain-containing protein</fullName>
    </recommendedName>
</protein>
<keyword evidence="2" id="KW-1185">Reference proteome</keyword>
<reference evidence="1 2" key="1">
    <citation type="journal article" date="2021" name="BMC Genomics">
        <title>Datura genome reveals duplications of psychoactive alkaloid biosynthetic genes and high mutation rate following tissue culture.</title>
        <authorList>
            <person name="Rajewski A."/>
            <person name="Carter-House D."/>
            <person name="Stajich J."/>
            <person name="Litt A."/>
        </authorList>
    </citation>
    <scope>NUCLEOTIDE SEQUENCE [LARGE SCALE GENOMIC DNA]</scope>
    <source>
        <strain evidence="1">AR-01</strain>
    </source>
</reference>
<sequence length="133" mass="15648">MKLFVRTLTGSTLMWCVKKDIKEWISWNHLANSFLEQYDNKLKRKIIELVIEEVMMHNKFGQTKSQSKDKGKVMIKPPKFKLKNDGIPNPLCKDFDLNKHCTFHSGMRGHDTNELHHLKEEKQKLIISGRISQ</sequence>
<dbReference type="EMBL" id="JACEIK010009534">
    <property type="protein sequence ID" value="MCE3052396.1"/>
    <property type="molecule type" value="Genomic_DNA"/>
</dbReference>
<evidence type="ECO:0000313" key="2">
    <source>
        <dbReference type="Proteomes" id="UP000823775"/>
    </source>
</evidence>
<accession>A0ABS8WQT2</accession>